<evidence type="ECO:0000313" key="2">
    <source>
        <dbReference type="Proteomes" id="UP000288587"/>
    </source>
</evidence>
<organism evidence="1 2">
    <name type="scientific">Inhella crocodyli</name>
    <dbReference type="NCBI Taxonomy" id="2499851"/>
    <lineage>
        <taxon>Bacteria</taxon>
        <taxon>Pseudomonadati</taxon>
        <taxon>Pseudomonadota</taxon>
        <taxon>Betaproteobacteria</taxon>
        <taxon>Burkholderiales</taxon>
        <taxon>Sphaerotilaceae</taxon>
        <taxon>Inhella</taxon>
    </lineage>
</organism>
<dbReference type="InterPro" id="IPR025444">
    <property type="entry name" value="Monooxy_af470"/>
</dbReference>
<sequence length="158" mass="17428">MSAIHPARMTARLDGDFVVFLIGMRFNRPWRVDRWGPVIAAMPRMLRELAQKPELGFLHGESYFGRTTLMLQYWRSLDQLLAYAKAKDAQHLPAWAAFNRAVGTDGSVGIWHETYLVGPGRYENVYVNMPAFGLGAAGALVPAVGPLASAQGRARAQG</sequence>
<dbReference type="RefSeq" id="WP_127683423.1">
    <property type="nucleotide sequence ID" value="NZ_SACM01000003.1"/>
</dbReference>
<name>A0A437LI26_9BURK</name>
<keyword evidence="2" id="KW-1185">Reference proteome</keyword>
<accession>A0A437LI26</accession>
<reference evidence="1 2" key="1">
    <citation type="submission" date="2019-01" db="EMBL/GenBank/DDBJ databases">
        <authorList>
            <person name="Chen W.-M."/>
        </authorList>
    </citation>
    <scope>NUCLEOTIDE SEQUENCE [LARGE SCALE GENOMIC DNA]</scope>
    <source>
        <strain evidence="1 2">CCP-18</strain>
    </source>
</reference>
<dbReference type="Proteomes" id="UP000288587">
    <property type="component" value="Unassembled WGS sequence"/>
</dbReference>
<evidence type="ECO:0000313" key="1">
    <source>
        <dbReference type="EMBL" id="RVT85021.1"/>
    </source>
</evidence>
<protein>
    <submittedName>
        <fullName evidence="1">DUF4188 domain-containing protein</fullName>
    </submittedName>
</protein>
<dbReference type="EMBL" id="SACM01000003">
    <property type="protein sequence ID" value="RVT85021.1"/>
    <property type="molecule type" value="Genomic_DNA"/>
</dbReference>
<dbReference type="Pfam" id="PF13826">
    <property type="entry name" value="Monooxy_af470-like"/>
    <property type="match status" value="1"/>
</dbReference>
<dbReference type="AlphaFoldDB" id="A0A437LI26"/>
<proteinExistence type="predicted"/>
<dbReference type="OrthoDB" id="7566033at2"/>
<gene>
    <name evidence="1" type="ORF">EOD73_12965</name>
</gene>
<comment type="caution">
    <text evidence="1">The sequence shown here is derived from an EMBL/GenBank/DDBJ whole genome shotgun (WGS) entry which is preliminary data.</text>
</comment>